<protein>
    <submittedName>
        <fullName evidence="2">Uncharacterized protein</fullName>
    </submittedName>
</protein>
<comment type="caution">
    <text evidence="2">The sequence shown here is derived from an EMBL/GenBank/DDBJ whole genome shotgun (WGS) entry which is preliminary data.</text>
</comment>
<evidence type="ECO:0000313" key="2">
    <source>
        <dbReference type="EMBL" id="GAF87254.1"/>
    </source>
</evidence>
<proteinExistence type="predicted"/>
<gene>
    <name evidence="2" type="ORF">S01H1_27054</name>
</gene>
<sequence>MNKIDIQNKINEIENWLKKYDAKRKEVKKELVALKYDLYNILALDKKQQPKPDISFLDDAEDF</sequence>
<accession>X0T1W8</accession>
<evidence type="ECO:0000256" key="1">
    <source>
        <dbReference type="SAM" id="Coils"/>
    </source>
</evidence>
<dbReference type="EMBL" id="BARS01016436">
    <property type="protein sequence ID" value="GAF87254.1"/>
    <property type="molecule type" value="Genomic_DNA"/>
</dbReference>
<keyword evidence="1" id="KW-0175">Coiled coil</keyword>
<name>X0T1W8_9ZZZZ</name>
<reference evidence="2" key="1">
    <citation type="journal article" date="2014" name="Front. Microbiol.">
        <title>High frequency of phylogenetically diverse reductive dehalogenase-homologous genes in deep subseafloor sedimentary metagenomes.</title>
        <authorList>
            <person name="Kawai M."/>
            <person name="Futagami T."/>
            <person name="Toyoda A."/>
            <person name="Takaki Y."/>
            <person name="Nishi S."/>
            <person name="Hori S."/>
            <person name="Arai W."/>
            <person name="Tsubouchi T."/>
            <person name="Morono Y."/>
            <person name="Uchiyama I."/>
            <person name="Ito T."/>
            <person name="Fujiyama A."/>
            <person name="Inagaki F."/>
            <person name="Takami H."/>
        </authorList>
    </citation>
    <scope>NUCLEOTIDE SEQUENCE</scope>
    <source>
        <strain evidence="2">Expedition CK06-06</strain>
    </source>
</reference>
<organism evidence="2">
    <name type="scientific">marine sediment metagenome</name>
    <dbReference type="NCBI Taxonomy" id="412755"/>
    <lineage>
        <taxon>unclassified sequences</taxon>
        <taxon>metagenomes</taxon>
        <taxon>ecological metagenomes</taxon>
    </lineage>
</organism>
<feature type="coiled-coil region" evidence="1">
    <location>
        <begin position="6"/>
        <end position="37"/>
    </location>
</feature>
<dbReference type="AlphaFoldDB" id="X0T1W8"/>